<dbReference type="InterPro" id="IPR036397">
    <property type="entry name" value="RNaseH_sf"/>
</dbReference>
<organism evidence="2 3">
    <name type="scientific">Pseudonocardia eucalypti</name>
    <dbReference type="NCBI Taxonomy" id="648755"/>
    <lineage>
        <taxon>Bacteria</taxon>
        <taxon>Bacillati</taxon>
        <taxon>Actinomycetota</taxon>
        <taxon>Actinomycetes</taxon>
        <taxon>Pseudonocardiales</taxon>
        <taxon>Pseudonocardiaceae</taxon>
        <taxon>Pseudonocardia</taxon>
    </lineage>
</organism>
<dbReference type="InterPro" id="IPR012337">
    <property type="entry name" value="RNaseH-like_sf"/>
</dbReference>
<accession>A0ABP9PPB3</accession>
<dbReference type="Pfam" id="PF13683">
    <property type="entry name" value="rve_3"/>
    <property type="match status" value="1"/>
</dbReference>
<proteinExistence type="predicted"/>
<name>A0ABP9PPB3_9PSEU</name>
<comment type="caution">
    <text evidence="2">The sequence shown here is derived from an EMBL/GenBank/DDBJ whole genome shotgun (WGS) entry which is preliminary data.</text>
</comment>
<evidence type="ECO:0000259" key="1">
    <source>
        <dbReference type="PROSITE" id="PS50994"/>
    </source>
</evidence>
<dbReference type="SUPFAM" id="SSF53098">
    <property type="entry name" value="Ribonuclease H-like"/>
    <property type="match status" value="1"/>
</dbReference>
<gene>
    <name evidence="2" type="ORF">GCM10023321_14440</name>
</gene>
<feature type="domain" description="Integrase catalytic" evidence="1">
    <location>
        <begin position="1"/>
        <end position="156"/>
    </location>
</feature>
<keyword evidence="3" id="KW-1185">Reference proteome</keyword>
<dbReference type="Gene3D" id="3.30.420.10">
    <property type="entry name" value="Ribonuclease H-like superfamily/Ribonuclease H"/>
    <property type="match status" value="1"/>
</dbReference>
<dbReference type="Proteomes" id="UP001428817">
    <property type="component" value="Unassembled WGS sequence"/>
</dbReference>
<evidence type="ECO:0000313" key="2">
    <source>
        <dbReference type="EMBL" id="GAA5149891.1"/>
    </source>
</evidence>
<dbReference type="EMBL" id="BAABJP010000005">
    <property type="protein sequence ID" value="GAA5149891.1"/>
    <property type="molecule type" value="Genomic_DNA"/>
</dbReference>
<reference evidence="3" key="1">
    <citation type="journal article" date="2019" name="Int. J. Syst. Evol. Microbiol.">
        <title>The Global Catalogue of Microorganisms (GCM) 10K type strain sequencing project: providing services to taxonomists for standard genome sequencing and annotation.</title>
        <authorList>
            <consortium name="The Broad Institute Genomics Platform"/>
            <consortium name="The Broad Institute Genome Sequencing Center for Infectious Disease"/>
            <person name="Wu L."/>
            <person name="Ma J."/>
        </authorList>
    </citation>
    <scope>NUCLEOTIDE SEQUENCE [LARGE SCALE GENOMIC DNA]</scope>
    <source>
        <strain evidence="3">JCM 18303</strain>
    </source>
</reference>
<dbReference type="InterPro" id="IPR001584">
    <property type="entry name" value="Integrase_cat-core"/>
</dbReference>
<dbReference type="PROSITE" id="PS50994">
    <property type="entry name" value="INTEGRASE"/>
    <property type="match status" value="1"/>
</dbReference>
<dbReference type="RefSeq" id="WP_345702632.1">
    <property type="nucleotide sequence ID" value="NZ_BAABJP010000005.1"/>
</dbReference>
<sequence>MSIPLFPRRLYILVMIEHATRRVHIAGISARPTGAWVTQQARNLLMNLGERAAQFRFLIRDRDSKFTTAFDAVFAGADVRIIRTPVRAPRANAIAERWIGTLRRECLDHILITGPNHLAQVLREYSEHYNTHRPHRALAQHPPTDRTPLAPLRQSGRCDETGSAASSTNTCKSHDVTGFSALTGSGFRKARAGGGRDPANGVGRRLGKMRVPRRRRRVGSGETRARSWASAFSRRSATLAAVSPERAFPGAQYR</sequence>
<protein>
    <recommendedName>
        <fullName evidence="1">Integrase catalytic domain-containing protein</fullName>
    </recommendedName>
</protein>
<evidence type="ECO:0000313" key="3">
    <source>
        <dbReference type="Proteomes" id="UP001428817"/>
    </source>
</evidence>